<evidence type="ECO:0000313" key="8">
    <source>
        <dbReference type="Proteomes" id="UP001152798"/>
    </source>
</evidence>
<name>A0A9P0H027_NEZVI</name>
<reference evidence="7" key="1">
    <citation type="submission" date="2022-01" db="EMBL/GenBank/DDBJ databases">
        <authorList>
            <person name="King R."/>
        </authorList>
    </citation>
    <scope>NUCLEOTIDE SEQUENCE</scope>
</reference>
<evidence type="ECO:0000256" key="1">
    <source>
        <dbReference type="ARBA" id="ARBA00004141"/>
    </source>
</evidence>
<dbReference type="OrthoDB" id="288203at2759"/>
<comment type="subcellular location">
    <subcellularLocation>
        <location evidence="1">Membrane</location>
        <topology evidence="1">Multi-pass membrane protein</topology>
    </subcellularLocation>
</comment>
<dbReference type="Proteomes" id="UP001152798">
    <property type="component" value="Chromosome 1"/>
</dbReference>
<dbReference type="Pfam" id="PF00916">
    <property type="entry name" value="Sulfate_transp"/>
    <property type="match status" value="1"/>
</dbReference>
<dbReference type="AlphaFoldDB" id="A0A9P0H027"/>
<keyword evidence="4" id="KW-0472">Membrane</keyword>
<evidence type="ECO:0000256" key="2">
    <source>
        <dbReference type="ARBA" id="ARBA00022692"/>
    </source>
</evidence>
<dbReference type="PANTHER" id="PTHR11814">
    <property type="entry name" value="SULFATE TRANSPORTER"/>
    <property type="match status" value="1"/>
</dbReference>
<sequence>MCKKNKKSIHHVGSESSDSFYDSYNSSFDEHCNPVTEEKKSASPKTKIELLGRTLKVVIDTRCSVNVTGITSAPEVFQDTVRQLVVPVKNAVNVSDRMLAVTFWFLEDGRKCKGLRADPRKIEGVEKLVDPSSKDEGSNRETTPRLNLLKSSLQSPSQSKTDVALQPYRHVLPVISVTEDGILLWGNRILLPLSIQKKVFSLAPRGHSGMDSVFCQMMLMKDVHRILNTRFPIIERFRKYSKKDVLPDIVAGITVGLMLIPQSIAYASLAGLDPQAEKKITIEDLFEIA</sequence>
<accession>A0A9P0H027</accession>
<keyword evidence="8" id="KW-1185">Reference proteome</keyword>
<protein>
    <recommendedName>
        <fullName evidence="6">SLC26A/SulP transporter domain-containing protein</fullName>
    </recommendedName>
</protein>
<dbReference type="GO" id="GO:0016020">
    <property type="term" value="C:membrane"/>
    <property type="evidence" value="ECO:0007669"/>
    <property type="project" value="UniProtKB-SubCell"/>
</dbReference>
<evidence type="ECO:0000313" key="7">
    <source>
        <dbReference type="EMBL" id="CAH1389836.1"/>
    </source>
</evidence>
<keyword evidence="2" id="KW-0812">Transmembrane</keyword>
<evidence type="ECO:0000259" key="6">
    <source>
        <dbReference type="Pfam" id="PF00916"/>
    </source>
</evidence>
<feature type="domain" description="SLC26A/SulP transporter" evidence="6">
    <location>
        <begin position="248"/>
        <end position="276"/>
    </location>
</feature>
<proteinExistence type="predicted"/>
<keyword evidence="3" id="KW-1133">Transmembrane helix</keyword>
<feature type="compositionally biased region" description="Basic and acidic residues" evidence="5">
    <location>
        <begin position="126"/>
        <end position="143"/>
    </location>
</feature>
<dbReference type="InterPro" id="IPR001902">
    <property type="entry name" value="SLC26A/SulP_fam"/>
</dbReference>
<dbReference type="EMBL" id="OV725077">
    <property type="protein sequence ID" value="CAH1389836.1"/>
    <property type="molecule type" value="Genomic_DNA"/>
</dbReference>
<dbReference type="InterPro" id="IPR011547">
    <property type="entry name" value="SLC26A/SulP_dom"/>
</dbReference>
<organism evidence="7 8">
    <name type="scientific">Nezara viridula</name>
    <name type="common">Southern green stink bug</name>
    <name type="synonym">Cimex viridulus</name>
    <dbReference type="NCBI Taxonomy" id="85310"/>
    <lineage>
        <taxon>Eukaryota</taxon>
        <taxon>Metazoa</taxon>
        <taxon>Ecdysozoa</taxon>
        <taxon>Arthropoda</taxon>
        <taxon>Hexapoda</taxon>
        <taxon>Insecta</taxon>
        <taxon>Pterygota</taxon>
        <taxon>Neoptera</taxon>
        <taxon>Paraneoptera</taxon>
        <taxon>Hemiptera</taxon>
        <taxon>Heteroptera</taxon>
        <taxon>Panheteroptera</taxon>
        <taxon>Pentatomomorpha</taxon>
        <taxon>Pentatomoidea</taxon>
        <taxon>Pentatomidae</taxon>
        <taxon>Pentatominae</taxon>
        <taxon>Nezara</taxon>
    </lineage>
</organism>
<gene>
    <name evidence="7" type="ORF">NEZAVI_LOCUS1140</name>
</gene>
<evidence type="ECO:0000256" key="5">
    <source>
        <dbReference type="SAM" id="MobiDB-lite"/>
    </source>
</evidence>
<dbReference type="GO" id="GO:0055085">
    <property type="term" value="P:transmembrane transport"/>
    <property type="evidence" value="ECO:0007669"/>
    <property type="project" value="InterPro"/>
</dbReference>
<feature type="region of interest" description="Disordered" evidence="5">
    <location>
        <begin position="126"/>
        <end position="145"/>
    </location>
</feature>
<evidence type="ECO:0000256" key="3">
    <source>
        <dbReference type="ARBA" id="ARBA00022989"/>
    </source>
</evidence>
<evidence type="ECO:0000256" key="4">
    <source>
        <dbReference type="ARBA" id="ARBA00023136"/>
    </source>
</evidence>